<keyword evidence="8 11" id="KW-1133">Transmembrane helix</keyword>
<keyword evidence="7" id="KW-0573">Peptidoglycan synthesis</keyword>
<evidence type="ECO:0000256" key="4">
    <source>
        <dbReference type="ARBA" id="ARBA00022475"/>
    </source>
</evidence>
<dbReference type="GO" id="GO:0008360">
    <property type="term" value="P:regulation of cell shape"/>
    <property type="evidence" value="ECO:0007669"/>
    <property type="project" value="UniProtKB-KW"/>
</dbReference>
<feature type="transmembrane region" description="Helical" evidence="11">
    <location>
        <begin position="24"/>
        <end position="43"/>
    </location>
</feature>
<evidence type="ECO:0000256" key="10">
    <source>
        <dbReference type="ARBA" id="ARBA00023316"/>
    </source>
</evidence>
<keyword evidence="15" id="KW-1185">Reference proteome</keyword>
<dbReference type="AlphaFoldDB" id="D9SS15"/>
<comment type="subcellular location">
    <subcellularLocation>
        <location evidence="2">Cell membrane</location>
    </subcellularLocation>
    <subcellularLocation>
        <location evidence="1">Membrane</location>
        <topology evidence="1">Single-pass membrane protein</topology>
    </subcellularLocation>
</comment>
<accession>D9SS15</accession>
<name>D9SS15_CLOC7</name>
<dbReference type="OrthoDB" id="9757901at2"/>
<keyword evidence="9 11" id="KW-0472">Membrane</keyword>
<dbReference type="PANTHER" id="PTHR30627">
    <property type="entry name" value="PEPTIDOGLYCAN D,D-TRANSPEPTIDASE"/>
    <property type="match status" value="1"/>
</dbReference>
<dbReference type="EMBL" id="CP002160">
    <property type="protein sequence ID" value="ADL52462.1"/>
    <property type="molecule type" value="Genomic_DNA"/>
</dbReference>
<reference evidence="14 15" key="1">
    <citation type="submission" date="2010-08" db="EMBL/GenBank/DDBJ databases">
        <title>Complete sequence of Clostridium cellulovorans 743B.</title>
        <authorList>
            <consortium name="US DOE Joint Genome Institute"/>
            <person name="Lucas S."/>
            <person name="Copeland A."/>
            <person name="Lapidus A."/>
            <person name="Cheng J.-F."/>
            <person name="Bruce D."/>
            <person name="Goodwin L."/>
            <person name="Pitluck S."/>
            <person name="Chertkov O."/>
            <person name="Detter J.C."/>
            <person name="Han C."/>
            <person name="Tapia R."/>
            <person name="Land M."/>
            <person name="Hauser L."/>
            <person name="Chang Y.-J."/>
            <person name="Jeffries C."/>
            <person name="Kyrpides N."/>
            <person name="Ivanova N."/>
            <person name="Mikhailova N."/>
            <person name="Hemme C.L."/>
            <person name="Woyke T."/>
        </authorList>
    </citation>
    <scope>NUCLEOTIDE SEQUENCE [LARGE SCALE GENOMIC DNA]</scope>
    <source>
        <strain evidence="15">ATCC 35296 / DSM 3052 / OCM 3 / 743B</strain>
    </source>
</reference>
<sequence length="933" mass="106059">MKNITIQKDVDSDEELKKRISRHWILMLISFLILLVIFAKAFFLQVVNHDYYSASAKSKARRVIEVSSPRGEIVDAKNKVLAGNERSYALMYSETAESKKVFTNTIVEVLKILKNRYSIISEENDLNMEVNMREISSGNFQEASLYKSLIDDDLPLKIYPFRFEFNAVDDVGKSQLELIFKNNIGLGDFFAKKTLNKEYNNLNSSEKEKIDKLSLAYSAEDTFKYLIAIYKLPQIYDLETTRDLIVVYNKVKFQSFNGNKTITIVSEMDKDTAFLFKQKLRDMPGIFVESMKRRIYPYGESASSIIGYLSKVDDKRYEEKGYDLSVDYIGVDGIEKAFESQLKGTKGFRINEIRSGTNVNEVASLEPYPGKNIKLTIDMDVQAVAEKALNDTMKDLQSKDEIHGSGNATRGACVALNIKTGAVVAMASLPGFDPNDFIEVGGLSAEKWNKYYGTDYEAYGKAMGWSQEKIDKIFPKNIQGVREDFYDYLPKPMLNYATQSLAPPGSTFKVFTGYMGLNEGIITPRTTYNDQGFYDDGNGFLTKFHDEMKNGSVNLTKALKVSSNPYFMDTARLLYYKFHRAEHRERLGIEKPLDFIAKYSWNFGLGADPNDKKGYPNTGVEIPEISSKVFSSDTISNSIYLSNLDTIMKALAEGHYIREDYVSKEKFAYNFKPIDLYYRDNDSTQLYNYKKAIKDYIKEIVVKGYSDPKELRELIQRMIDEDKARYNGVTFSETSEDGKILGDIDTIVNNVIIDVALHDGYSAVNAPYNVYNASIGQGYTQVTPLQLASAFATFYNGGTRLKVHLLDEIQDQDGTVVFKQEPEVISTYPMNKDYLEVIKKGNYEMINNQYLVSGYFNNLPVVVGGKTGSATFRNDQTDFGRNAFAWLMTFAPFDDPEIVVVTVIFDGHWGRLTSPVNAAVMRAYFDSYKKKNY</sequence>
<evidence type="ECO:0000256" key="7">
    <source>
        <dbReference type="ARBA" id="ARBA00022984"/>
    </source>
</evidence>
<dbReference type="eggNOG" id="COG0768">
    <property type="taxonomic scope" value="Bacteria"/>
</dbReference>
<dbReference type="HOGENOM" id="CLU_009289_1_1_9"/>
<evidence type="ECO:0000313" key="14">
    <source>
        <dbReference type="EMBL" id="ADL52462.1"/>
    </source>
</evidence>
<feature type="domain" description="Penicillin-binding protein transpeptidase" evidence="12">
    <location>
        <begin position="411"/>
        <end position="638"/>
    </location>
</feature>
<dbReference type="RefSeq" id="WP_010076653.1">
    <property type="nucleotide sequence ID" value="NC_014393.1"/>
</dbReference>
<evidence type="ECO:0000256" key="1">
    <source>
        <dbReference type="ARBA" id="ARBA00004167"/>
    </source>
</evidence>
<keyword evidence="5 11" id="KW-0812">Transmembrane</keyword>
<evidence type="ECO:0000256" key="6">
    <source>
        <dbReference type="ARBA" id="ARBA00022960"/>
    </source>
</evidence>
<keyword evidence="6" id="KW-0133">Cell shape</keyword>
<evidence type="ECO:0000256" key="9">
    <source>
        <dbReference type="ARBA" id="ARBA00023136"/>
    </source>
</evidence>
<dbReference type="InterPro" id="IPR012338">
    <property type="entry name" value="Beta-lactam/transpept-like"/>
</dbReference>
<evidence type="ECO:0000256" key="2">
    <source>
        <dbReference type="ARBA" id="ARBA00004236"/>
    </source>
</evidence>
<keyword evidence="4" id="KW-1003">Cell membrane</keyword>
<dbReference type="Pfam" id="PF00905">
    <property type="entry name" value="Transpeptidase"/>
    <property type="match status" value="2"/>
</dbReference>
<feature type="domain" description="Penicillin-binding protein transpeptidase" evidence="12">
    <location>
        <begin position="772"/>
        <end position="923"/>
    </location>
</feature>
<evidence type="ECO:0000256" key="3">
    <source>
        <dbReference type="ARBA" id="ARBA00007171"/>
    </source>
</evidence>
<feature type="domain" description="Penicillin-binding protein dimerisation" evidence="13">
    <location>
        <begin position="67"/>
        <end position="357"/>
    </location>
</feature>
<dbReference type="KEGG" id="ccb:Clocel_2765"/>
<evidence type="ECO:0000256" key="8">
    <source>
        <dbReference type="ARBA" id="ARBA00022989"/>
    </source>
</evidence>
<evidence type="ECO:0000259" key="13">
    <source>
        <dbReference type="Pfam" id="PF03717"/>
    </source>
</evidence>
<dbReference type="GO" id="GO:0005886">
    <property type="term" value="C:plasma membrane"/>
    <property type="evidence" value="ECO:0007669"/>
    <property type="project" value="UniProtKB-SubCell"/>
</dbReference>
<dbReference type="InterPro" id="IPR001460">
    <property type="entry name" value="PCN-bd_Tpept"/>
</dbReference>
<organism evidence="14 15">
    <name type="scientific">Clostridium cellulovorans (strain ATCC 35296 / DSM 3052 / OCM 3 / 743B)</name>
    <dbReference type="NCBI Taxonomy" id="573061"/>
    <lineage>
        <taxon>Bacteria</taxon>
        <taxon>Bacillati</taxon>
        <taxon>Bacillota</taxon>
        <taxon>Clostridia</taxon>
        <taxon>Eubacteriales</taxon>
        <taxon>Clostridiaceae</taxon>
        <taxon>Clostridium</taxon>
    </lineage>
</organism>
<protein>
    <submittedName>
        <fullName evidence="14">Penicillin-binding protein transpeptidase</fullName>
    </submittedName>
</protein>
<comment type="similarity">
    <text evidence="3">Belongs to the transpeptidase family.</text>
</comment>
<dbReference type="Proteomes" id="UP000002730">
    <property type="component" value="Chromosome"/>
</dbReference>
<gene>
    <name evidence="14" type="ordered locus">Clocel_2765</name>
</gene>
<dbReference type="SUPFAM" id="SSF56601">
    <property type="entry name" value="beta-lactamase/transpeptidase-like"/>
    <property type="match status" value="1"/>
</dbReference>
<dbReference type="STRING" id="573061.Clocel_2765"/>
<evidence type="ECO:0000259" key="12">
    <source>
        <dbReference type="Pfam" id="PF00905"/>
    </source>
</evidence>
<dbReference type="GO" id="GO:0009252">
    <property type="term" value="P:peptidoglycan biosynthetic process"/>
    <property type="evidence" value="ECO:0007669"/>
    <property type="project" value="UniProtKB-KW"/>
</dbReference>
<proteinExistence type="inferred from homology"/>
<evidence type="ECO:0000256" key="11">
    <source>
        <dbReference type="SAM" id="Phobius"/>
    </source>
</evidence>
<evidence type="ECO:0000313" key="15">
    <source>
        <dbReference type="Proteomes" id="UP000002730"/>
    </source>
</evidence>
<dbReference type="PANTHER" id="PTHR30627:SF2">
    <property type="entry name" value="PEPTIDOGLYCAN D,D-TRANSPEPTIDASE MRDA"/>
    <property type="match status" value="1"/>
</dbReference>
<keyword evidence="10" id="KW-0961">Cell wall biogenesis/degradation</keyword>
<dbReference type="GO" id="GO:0071972">
    <property type="term" value="F:peptidoglycan L,D-transpeptidase activity"/>
    <property type="evidence" value="ECO:0007669"/>
    <property type="project" value="TreeGrafter"/>
</dbReference>
<dbReference type="Gene3D" id="3.40.710.10">
    <property type="entry name" value="DD-peptidase/beta-lactamase superfamily"/>
    <property type="match status" value="2"/>
</dbReference>
<dbReference type="SUPFAM" id="SSF56519">
    <property type="entry name" value="Penicillin binding protein dimerisation domain"/>
    <property type="match status" value="1"/>
</dbReference>
<dbReference type="InterPro" id="IPR005311">
    <property type="entry name" value="PBP_dimer"/>
</dbReference>
<dbReference type="InterPro" id="IPR050515">
    <property type="entry name" value="Beta-lactam/transpept"/>
</dbReference>
<dbReference type="GO" id="GO:0008658">
    <property type="term" value="F:penicillin binding"/>
    <property type="evidence" value="ECO:0007669"/>
    <property type="project" value="InterPro"/>
</dbReference>
<dbReference type="Gene3D" id="3.90.1310.10">
    <property type="entry name" value="Penicillin-binding protein 2a (Domain 2)"/>
    <property type="match status" value="1"/>
</dbReference>
<evidence type="ECO:0000256" key="5">
    <source>
        <dbReference type="ARBA" id="ARBA00022692"/>
    </source>
</evidence>
<dbReference type="GO" id="GO:0071555">
    <property type="term" value="P:cell wall organization"/>
    <property type="evidence" value="ECO:0007669"/>
    <property type="project" value="UniProtKB-KW"/>
</dbReference>
<dbReference type="Pfam" id="PF03717">
    <property type="entry name" value="PBP_dimer"/>
    <property type="match status" value="1"/>
</dbReference>
<dbReference type="InterPro" id="IPR036138">
    <property type="entry name" value="PBP_dimer_sf"/>
</dbReference>